<dbReference type="Gene3D" id="3.40.720.10">
    <property type="entry name" value="Alkaline Phosphatase, subunit A"/>
    <property type="match status" value="1"/>
</dbReference>
<gene>
    <name evidence="7" type="ORF">HHI36_010869</name>
</gene>
<evidence type="ECO:0000256" key="4">
    <source>
        <dbReference type="ARBA" id="ARBA00022837"/>
    </source>
</evidence>
<proteinExistence type="inferred from homology"/>
<keyword evidence="4" id="KW-0106">Calcium</keyword>
<sequence>MGYSTYLVGKWDLGYSRWNATPTQRGFDHHFGYFNEYTSYYDYLSTWKFNNKEYTGFDLRYDKTPSWENVGKYATDLFTEYGVNVIQNHDVSTPLFLMMSHLAVHSGNEGKPLEAPQETINKFKHIVDANRRTYAAMVSKLDDAVGTLVEALASRDMLQNSIVVFISDNGAPTQGHFRNWGSNYPLRGIKDTLFEGGIRSVACIWSPLLVQSARVSRDLMHITDWLPTLFTAAGGDSGLLDLDIDGIDQWASLVYELPSARNDILLNIDEKTRNAALRLSNWKLIVGSSNNGSFNGFLGQPVLENIQEPEYDATAVYNSPAGRSIKKVSYNTPLEIDDYVRIRIRATVKCVANGEKNPCDPSTNPVCLYDIPSDPCEENDLAKFFPSVVRRLKRSLVEYRKDLLPQIEQESNIERADPKLFKYTWNPWLDCSDLQCTS</sequence>
<dbReference type="CDD" id="cd16029">
    <property type="entry name" value="4-S"/>
    <property type="match status" value="1"/>
</dbReference>
<dbReference type="Proteomes" id="UP001516400">
    <property type="component" value="Unassembled WGS sequence"/>
</dbReference>
<comment type="caution">
    <text evidence="7">The sequence shown here is derived from an EMBL/GenBank/DDBJ whole genome shotgun (WGS) entry which is preliminary data.</text>
</comment>
<evidence type="ECO:0000259" key="6">
    <source>
        <dbReference type="Pfam" id="PF00884"/>
    </source>
</evidence>
<dbReference type="PANTHER" id="PTHR10342">
    <property type="entry name" value="ARYLSULFATASE"/>
    <property type="match status" value="1"/>
</dbReference>
<organism evidence="7 8">
    <name type="scientific">Cryptolaemus montrouzieri</name>
    <dbReference type="NCBI Taxonomy" id="559131"/>
    <lineage>
        <taxon>Eukaryota</taxon>
        <taxon>Metazoa</taxon>
        <taxon>Ecdysozoa</taxon>
        <taxon>Arthropoda</taxon>
        <taxon>Hexapoda</taxon>
        <taxon>Insecta</taxon>
        <taxon>Pterygota</taxon>
        <taxon>Neoptera</taxon>
        <taxon>Endopterygota</taxon>
        <taxon>Coleoptera</taxon>
        <taxon>Polyphaga</taxon>
        <taxon>Cucujiformia</taxon>
        <taxon>Coccinelloidea</taxon>
        <taxon>Coccinellidae</taxon>
        <taxon>Scymninae</taxon>
        <taxon>Scymnini</taxon>
        <taxon>Cryptolaemus</taxon>
    </lineage>
</organism>
<dbReference type="InterPro" id="IPR047115">
    <property type="entry name" value="ARSB"/>
</dbReference>
<feature type="domain" description="Sulfatase N-terminal" evidence="6">
    <location>
        <begin position="2"/>
        <end position="234"/>
    </location>
</feature>
<dbReference type="Gene3D" id="3.30.1120.10">
    <property type="match status" value="1"/>
</dbReference>
<evidence type="ECO:0000256" key="1">
    <source>
        <dbReference type="ARBA" id="ARBA00001913"/>
    </source>
</evidence>
<dbReference type="AlphaFoldDB" id="A0ABD2MK32"/>
<dbReference type="GO" id="GO:0008484">
    <property type="term" value="F:sulfuric ester hydrolase activity"/>
    <property type="evidence" value="ECO:0007669"/>
    <property type="project" value="UniProtKB-ARBA"/>
</dbReference>
<name>A0ABD2MK32_9CUCU</name>
<dbReference type="SUPFAM" id="SSF53649">
    <property type="entry name" value="Alkaline phosphatase-like"/>
    <property type="match status" value="1"/>
</dbReference>
<comment type="cofactor">
    <cofactor evidence="1">
        <name>Ca(2+)</name>
        <dbReference type="ChEBI" id="CHEBI:29108"/>
    </cofactor>
</comment>
<keyword evidence="5" id="KW-0325">Glycoprotein</keyword>
<comment type="similarity">
    <text evidence="2">Belongs to the sulfatase family.</text>
</comment>
<keyword evidence="3" id="KW-0479">Metal-binding</keyword>
<keyword evidence="8" id="KW-1185">Reference proteome</keyword>
<dbReference type="InterPro" id="IPR000917">
    <property type="entry name" value="Sulfatase_N"/>
</dbReference>
<evidence type="ECO:0000313" key="8">
    <source>
        <dbReference type="Proteomes" id="UP001516400"/>
    </source>
</evidence>
<dbReference type="GO" id="GO:0046872">
    <property type="term" value="F:metal ion binding"/>
    <property type="evidence" value="ECO:0007669"/>
    <property type="project" value="UniProtKB-KW"/>
</dbReference>
<dbReference type="EMBL" id="JABFTP020000001">
    <property type="protein sequence ID" value="KAL3266708.1"/>
    <property type="molecule type" value="Genomic_DNA"/>
</dbReference>
<dbReference type="InterPro" id="IPR017850">
    <property type="entry name" value="Alkaline_phosphatase_core_sf"/>
</dbReference>
<dbReference type="PANTHER" id="PTHR10342:SF264">
    <property type="entry name" value="MIP05773P-RELATED"/>
    <property type="match status" value="1"/>
</dbReference>
<evidence type="ECO:0000256" key="3">
    <source>
        <dbReference type="ARBA" id="ARBA00022723"/>
    </source>
</evidence>
<accession>A0ABD2MK32</accession>
<evidence type="ECO:0000256" key="2">
    <source>
        <dbReference type="ARBA" id="ARBA00008779"/>
    </source>
</evidence>
<evidence type="ECO:0000256" key="5">
    <source>
        <dbReference type="ARBA" id="ARBA00023180"/>
    </source>
</evidence>
<dbReference type="Pfam" id="PF00884">
    <property type="entry name" value="Sulfatase"/>
    <property type="match status" value="1"/>
</dbReference>
<evidence type="ECO:0000313" key="7">
    <source>
        <dbReference type="EMBL" id="KAL3266708.1"/>
    </source>
</evidence>
<protein>
    <recommendedName>
        <fullName evidence="6">Sulfatase N-terminal domain-containing protein</fullName>
    </recommendedName>
</protein>
<reference evidence="7 8" key="1">
    <citation type="journal article" date="2021" name="BMC Biol.">
        <title>Horizontally acquired antibacterial genes associated with adaptive radiation of ladybird beetles.</title>
        <authorList>
            <person name="Li H.S."/>
            <person name="Tang X.F."/>
            <person name="Huang Y.H."/>
            <person name="Xu Z.Y."/>
            <person name="Chen M.L."/>
            <person name="Du X.Y."/>
            <person name="Qiu B.Y."/>
            <person name="Chen P.T."/>
            <person name="Zhang W."/>
            <person name="Slipinski A."/>
            <person name="Escalona H.E."/>
            <person name="Waterhouse R.M."/>
            <person name="Zwick A."/>
            <person name="Pang H."/>
        </authorList>
    </citation>
    <scope>NUCLEOTIDE SEQUENCE [LARGE SCALE GENOMIC DNA]</scope>
    <source>
        <strain evidence="7">SYSU2018</strain>
    </source>
</reference>